<dbReference type="Pfam" id="PF00126">
    <property type="entry name" value="HTH_1"/>
    <property type="match status" value="1"/>
</dbReference>
<dbReference type="GO" id="GO:0000976">
    <property type="term" value="F:transcription cis-regulatory region binding"/>
    <property type="evidence" value="ECO:0007669"/>
    <property type="project" value="TreeGrafter"/>
</dbReference>
<dbReference type="Gene3D" id="1.10.10.10">
    <property type="entry name" value="Winged helix-like DNA-binding domain superfamily/Winged helix DNA-binding domain"/>
    <property type="match status" value="1"/>
</dbReference>
<dbReference type="InterPro" id="IPR036390">
    <property type="entry name" value="WH_DNA-bd_sf"/>
</dbReference>
<dbReference type="Proteomes" id="UP000613266">
    <property type="component" value="Unassembled WGS sequence"/>
</dbReference>
<name>A0A931NJS2_9BURK</name>
<dbReference type="InterPro" id="IPR036388">
    <property type="entry name" value="WH-like_DNA-bd_sf"/>
</dbReference>
<keyword evidence="4" id="KW-0804">Transcription</keyword>
<evidence type="ECO:0000313" key="7">
    <source>
        <dbReference type="Proteomes" id="UP000613266"/>
    </source>
</evidence>
<organism evidence="6 7">
    <name type="scientific">Inhella proteolytica</name>
    <dbReference type="NCBI Taxonomy" id="2795029"/>
    <lineage>
        <taxon>Bacteria</taxon>
        <taxon>Pseudomonadati</taxon>
        <taxon>Pseudomonadota</taxon>
        <taxon>Betaproteobacteria</taxon>
        <taxon>Burkholderiales</taxon>
        <taxon>Sphaerotilaceae</taxon>
        <taxon>Inhella</taxon>
    </lineage>
</organism>
<keyword evidence="2" id="KW-0805">Transcription regulation</keyword>
<evidence type="ECO:0000256" key="4">
    <source>
        <dbReference type="ARBA" id="ARBA00023163"/>
    </source>
</evidence>
<dbReference type="PANTHER" id="PTHR30126">
    <property type="entry name" value="HTH-TYPE TRANSCRIPTIONAL REGULATOR"/>
    <property type="match status" value="1"/>
</dbReference>
<dbReference type="PROSITE" id="PS50931">
    <property type="entry name" value="HTH_LYSR"/>
    <property type="match status" value="1"/>
</dbReference>
<dbReference type="Gene3D" id="3.40.190.290">
    <property type="match status" value="1"/>
</dbReference>
<reference evidence="6" key="1">
    <citation type="submission" date="2020-12" db="EMBL/GenBank/DDBJ databases">
        <title>The genome sequence of Inhella sp. 1Y17.</title>
        <authorList>
            <person name="Liu Y."/>
        </authorList>
    </citation>
    <scope>NUCLEOTIDE SEQUENCE</scope>
    <source>
        <strain evidence="6">1Y17</strain>
    </source>
</reference>
<proteinExistence type="inferred from homology"/>
<keyword evidence="3" id="KW-0238">DNA-binding</keyword>
<feature type="domain" description="HTH lysR-type" evidence="5">
    <location>
        <begin position="1"/>
        <end position="58"/>
    </location>
</feature>
<sequence>MELNDLRLFACAARHTSLQQAAAELHLTPSALSKAIKRLEQSLRTPLFERQGKGLLLNEAGARLQQRALALLHLAEQTRAEFAGAAHAVDCRLAGPALLLARYAPAAAAALQGLGSAARLRLLDLFELEALQALQRGEADFALVSAAVLAGDAAPAGLARLALETLPMRLGLAPQHPLAAARNVGATELEQADFVCPTRSLFCGLRRGPGSDGWRDEALPRRIRYRVDDLHSLLTLVRSGHALAYLPEFLIQQEGLQAKPLRGAPFHCEEQALLLWRPAAAMGWQARWVEGLRGLI</sequence>
<dbReference type="InterPro" id="IPR005119">
    <property type="entry name" value="LysR_subst-bd"/>
</dbReference>
<keyword evidence="7" id="KW-1185">Reference proteome</keyword>
<dbReference type="Pfam" id="PF03466">
    <property type="entry name" value="LysR_substrate"/>
    <property type="match status" value="1"/>
</dbReference>
<evidence type="ECO:0000256" key="3">
    <source>
        <dbReference type="ARBA" id="ARBA00023125"/>
    </source>
</evidence>
<dbReference type="GO" id="GO:0003700">
    <property type="term" value="F:DNA-binding transcription factor activity"/>
    <property type="evidence" value="ECO:0007669"/>
    <property type="project" value="InterPro"/>
</dbReference>
<evidence type="ECO:0000256" key="1">
    <source>
        <dbReference type="ARBA" id="ARBA00009437"/>
    </source>
</evidence>
<dbReference type="EMBL" id="JAEDAK010000016">
    <property type="protein sequence ID" value="MBH9578945.1"/>
    <property type="molecule type" value="Genomic_DNA"/>
</dbReference>
<dbReference type="PRINTS" id="PR00039">
    <property type="entry name" value="HTHLYSR"/>
</dbReference>
<evidence type="ECO:0000256" key="2">
    <source>
        <dbReference type="ARBA" id="ARBA00023015"/>
    </source>
</evidence>
<protein>
    <submittedName>
        <fullName evidence="6">LysR family transcriptional regulator</fullName>
    </submittedName>
</protein>
<evidence type="ECO:0000259" key="5">
    <source>
        <dbReference type="PROSITE" id="PS50931"/>
    </source>
</evidence>
<dbReference type="InterPro" id="IPR000847">
    <property type="entry name" value="LysR_HTH_N"/>
</dbReference>
<dbReference type="PANTHER" id="PTHR30126:SF39">
    <property type="entry name" value="HTH-TYPE TRANSCRIPTIONAL REGULATOR CYSL"/>
    <property type="match status" value="1"/>
</dbReference>
<gene>
    <name evidence="6" type="ORF">I7X39_18800</name>
</gene>
<dbReference type="RefSeq" id="WP_198112713.1">
    <property type="nucleotide sequence ID" value="NZ_JAEDAK010000016.1"/>
</dbReference>
<dbReference type="CDD" id="cd05466">
    <property type="entry name" value="PBP2_LTTR_substrate"/>
    <property type="match status" value="1"/>
</dbReference>
<dbReference type="SUPFAM" id="SSF53850">
    <property type="entry name" value="Periplasmic binding protein-like II"/>
    <property type="match status" value="1"/>
</dbReference>
<dbReference type="SUPFAM" id="SSF46785">
    <property type="entry name" value="Winged helix' DNA-binding domain"/>
    <property type="match status" value="1"/>
</dbReference>
<dbReference type="FunFam" id="1.10.10.10:FF:000001">
    <property type="entry name" value="LysR family transcriptional regulator"/>
    <property type="match status" value="1"/>
</dbReference>
<comment type="caution">
    <text evidence="6">The sequence shown here is derived from an EMBL/GenBank/DDBJ whole genome shotgun (WGS) entry which is preliminary data.</text>
</comment>
<comment type="similarity">
    <text evidence="1">Belongs to the LysR transcriptional regulatory family.</text>
</comment>
<evidence type="ECO:0000313" key="6">
    <source>
        <dbReference type="EMBL" id="MBH9578945.1"/>
    </source>
</evidence>
<accession>A0A931NJS2</accession>
<dbReference type="AlphaFoldDB" id="A0A931NJS2"/>